<organism evidence="2 3">
    <name type="scientific">Oedothorax gibbosus</name>
    <dbReference type="NCBI Taxonomy" id="931172"/>
    <lineage>
        <taxon>Eukaryota</taxon>
        <taxon>Metazoa</taxon>
        <taxon>Ecdysozoa</taxon>
        <taxon>Arthropoda</taxon>
        <taxon>Chelicerata</taxon>
        <taxon>Arachnida</taxon>
        <taxon>Araneae</taxon>
        <taxon>Araneomorphae</taxon>
        <taxon>Entelegynae</taxon>
        <taxon>Araneoidea</taxon>
        <taxon>Linyphiidae</taxon>
        <taxon>Erigoninae</taxon>
        <taxon>Oedothorax</taxon>
    </lineage>
</organism>
<evidence type="ECO:0000256" key="1">
    <source>
        <dbReference type="SAM" id="MobiDB-lite"/>
    </source>
</evidence>
<evidence type="ECO:0000313" key="3">
    <source>
        <dbReference type="Proteomes" id="UP000827092"/>
    </source>
</evidence>
<evidence type="ECO:0000313" key="2">
    <source>
        <dbReference type="EMBL" id="KAG8172533.1"/>
    </source>
</evidence>
<dbReference type="EMBL" id="JAFNEN010002627">
    <property type="protein sequence ID" value="KAG8172533.1"/>
    <property type="molecule type" value="Genomic_DNA"/>
</dbReference>
<sequence>MCSIPGVAEEDVWLADSVMKVPVFPPMYWQDADETEEEESPESVVSKPQEEDETEEDESSEQWFQA</sequence>
<protein>
    <submittedName>
        <fullName evidence="2">Uncharacterized protein</fullName>
    </submittedName>
</protein>
<dbReference type="Proteomes" id="UP000827092">
    <property type="component" value="Unassembled WGS sequence"/>
</dbReference>
<accession>A0AAV6TLM7</accession>
<keyword evidence="3" id="KW-1185">Reference proteome</keyword>
<comment type="caution">
    <text evidence="2">The sequence shown here is derived from an EMBL/GenBank/DDBJ whole genome shotgun (WGS) entry which is preliminary data.</text>
</comment>
<proteinExistence type="predicted"/>
<dbReference type="AlphaFoldDB" id="A0AAV6TLM7"/>
<name>A0AAV6TLM7_9ARAC</name>
<gene>
    <name evidence="2" type="ORF">JTE90_022548</name>
</gene>
<reference evidence="2 3" key="1">
    <citation type="journal article" date="2022" name="Nat. Ecol. Evol.">
        <title>A masculinizing supergene underlies an exaggerated male reproductive morph in a spider.</title>
        <authorList>
            <person name="Hendrickx F."/>
            <person name="De Corte Z."/>
            <person name="Sonet G."/>
            <person name="Van Belleghem S.M."/>
            <person name="Kostlbacher S."/>
            <person name="Vangestel C."/>
        </authorList>
    </citation>
    <scope>NUCLEOTIDE SEQUENCE [LARGE SCALE GENOMIC DNA]</scope>
    <source>
        <strain evidence="2">W744_W776</strain>
    </source>
</reference>
<feature type="compositionally biased region" description="Acidic residues" evidence="1">
    <location>
        <begin position="31"/>
        <end position="41"/>
    </location>
</feature>
<feature type="region of interest" description="Disordered" evidence="1">
    <location>
        <begin position="29"/>
        <end position="66"/>
    </location>
</feature>
<feature type="compositionally biased region" description="Acidic residues" evidence="1">
    <location>
        <begin position="50"/>
        <end position="60"/>
    </location>
</feature>